<dbReference type="RefSeq" id="WP_343961516.1">
    <property type="nucleotide sequence ID" value="NZ_BAAAKZ010000012.1"/>
</dbReference>
<gene>
    <name evidence="2" type="ORF">ACFQ3U_14890</name>
</gene>
<dbReference type="Proteomes" id="UP001597181">
    <property type="component" value="Unassembled WGS sequence"/>
</dbReference>
<accession>A0ABW3TRT5</accession>
<evidence type="ECO:0000313" key="3">
    <source>
        <dbReference type="Proteomes" id="UP001597181"/>
    </source>
</evidence>
<keyword evidence="1" id="KW-0472">Membrane</keyword>
<keyword evidence="1" id="KW-1133">Transmembrane helix</keyword>
<organism evidence="2 3">
    <name type="scientific">Leucobacter albus</name>
    <dbReference type="NCBI Taxonomy" id="272210"/>
    <lineage>
        <taxon>Bacteria</taxon>
        <taxon>Bacillati</taxon>
        <taxon>Actinomycetota</taxon>
        <taxon>Actinomycetes</taxon>
        <taxon>Micrococcales</taxon>
        <taxon>Microbacteriaceae</taxon>
        <taxon>Leucobacter</taxon>
    </lineage>
</organism>
<sequence length="78" mass="7880">MSFPEVLKQPSTFVAAALVTACLLALLAAIGGFLLINQATQTALAVRPAAPSVVHQQDGAGQAARAAARTAEYSTIAS</sequence>
<dbReference type="EMBL" id="JBHTLY010000009">
    <property type="protein sequence ID" value="MFD1203182.1"/>
    <property type="molecule type" value="Genomic_DNA"/>
</dbReference>
<feature type="transmembrane region" description="Helical" evidence="1">
    <location>
        <begin position="12"/>
        <end position="36"/>
    </location>
</feature>
<name>A0ABW3TRT5_9MICO</name>
<proteinExistence type="predicted"/>
<reference evidence="3" key="1">
    <citation type="journal article" date="2019" name="Int. J. Syst. Evol. Microbiol.">
        <title>The Global Catalogue of Microorganisms (GCM) 10K type strain sequencing project: providing services to taxonomists for standard genome sequencing and annotation.</title>
        <authorList>
            <consortium name="The Broad Institute Genomics Platform"/>
            <consortium name="The Broad Institute Genome Sequencing Center for Infectious Disease"/>
            <person name="Wu L."/>
            <person name="Ma J."/>
        </authorList>
    </citation>
    <scope>NUCLEOTIDE SEQUENCE [LARGE SCALE GENOMIC DNA]</scope>
    <source>
        <strain evidence="3">CCUG 50213</strain>
    </source>
</reference>
<evidence type="ECO:0000313" key="2">
    <source>
        <dbReference type="EMBL" id="MFD1203182.1"/>
    </source>
</evidence>
<protein>
    <submittedName>
        <fullName evidence="2">Uncharacterized protein</fullName>
    </submittedName>
</protein>
<keyword evidence="3" id="KW-1185">Reference proteome</keyword>
<evidence type="ECO:0000256" key="1">
    <source>
        <dbReference type="SAM" id="Phobius"/>
    </source>
</evidence>
<comment type="caution">
    <text evidence="2">The sequence shown here is derived from an EMBL/GenBank/DDBJ whole genome shotgun (WGS) entry which is preliminary data.</text>
</comment>
<keyword evidence="1" id="KW-0812">Transmembrane</keyword>